<evidence type="ECO:0000313" key="6">
    <source>
        <dbReference type="EMBL" id="KEQ17674.1"/>
    </source>
</evidence>
<dbReference type="InterPro" id="IPR020946">
    <property type="entry name" value="Flavin_mOase-like"/>
</dbReference>
<sequence length="418" mass="47317">MSSRKKIAVIGAGPAGLITAQVLVESGVDVIIFERRECLGGSWALQSLTEIPDVRDGLSHVYSAAFPSLKTNFPKSVMEIWGFPYPVDTPVYPSREQVCNYLESFAKKSNLIERIRFQHRLTGLKQDKPSQNQRHWKVLTEPENHEVFSGVVFCNGRYSTPSIPGSLNLADFSGKLEHSVSYRKPEYYRNKRVAVMGTGPSGEDISREISAVASRVYLCAHQGSREHLVAEEGFYGAGNNITRHRDIVKCQKNTLILEDGEKLDNIEVLILCTGYRVEDSILTSLRDTFLSGNQLSVAPLYMNLFHPAFPELSVTGMEIFGIPFILYQYQARVIARQLKEELALPSVRQRWYAARKMETMQTGRLSLEARREISAIQLRRLARMAQISPPAAEIFLTATKSSQHRKKYPNTYRDIPWE</sequence>
<dbReference type="Gene3D" id="3.50.50.60">
    <property type="entry name" value="FAD/NAD(P)-binding domain"/>
    <property type="match status" value="2"/>
</dbReference>
<evidence type="ECO:0000256" key="4">
    <source>
        <dbReference type="ARBA" id="ARBA00022857"/>
    </source>
</evidence>
<evidence type="ECO:0000313" key="7">
    <source>
        <dbReference type="Proteomes" id="UP000028073"/>
    </source>
</evidence>
<accession>A0A081NGV1</accession>
<evidence type="ECO:0008006" key="8">
    <source>
        <dbReference type="Google" id="ProtNLM"/>
    </source>
</evidence>
<proteinExistence type="inferred from homology"/>
<evidence type="ECO:0000256" key="5">
    <source>
        <dbReference type="ARBA" id="ARBA00023002"/>
    </source>
</evidence>
<dbReference type="OrthoDB" id="9790219at2"/>
<dbReference type="Proteomes" id="UP000028073">
    <property type="component" value="Unassembled WGS sequence"/>
</dbReference>
<evidence type="ECO:0000256" key="1">
    <source>
        <dbReference type="ARBA" id="ARBA00009183"/>
    </source>
</evidence>
<comment type="caution">
    <text evidence="6">The sequence shown here is derived from an EMBL/GenBank/DDBJ whole genome shotgun (WGS) entry which is preliminary data.</text>
</comment>
<reference evidence="6 7" key="1">
    <citation type="submission" date="2014-06" db="EMBL/GenBank/DDBJ databases">
        <title>Whole Genome Sequences of Three Symbiotic Endozoicomonas Bacteria.</title>
        <authorList>
            <person name="Neave M.J."/>
            <person name="Apprill A."/>
            <person name="Voolstra C.R."/>
        </authorList>
    </citation>
    <scope>NUCLEOTIDE SEQUENCE [LARGE SCALE GENOMIC DNA]</scope>
    <source>
        <strain evidence="6 7">DSM 25634</strain>
    </source>
</reference>
<keyword evidence="2" id="KW-0285">Flavoprotein</keyword>
<gene>
    <name evidence="6" type="ORF">GZ78_08235</name>
</gene>
<dbReference type="Pfam" id="PF00743">
    <property type="entry name" value="FMO-like"/>
    <property type="match status" value="1"/>
</dbReference>
<name>A0A081NGV1_9GAMM</name>
<keyword evidence="7" id="KW-1185">Reference proteome</keyword>
<organism evidence="6 7">
    <name type="scientific">Endozoicomonas numazuensis</name>
    <dbReference type="NCBI Taxonomy" id="1137799"/>
    <lineage>
        <taxon>Bacteria</taxon>
        <taxon>Pseudomonadati</taxon>
        <taxon>Pseudomonadota</taxon>
        <taxon>Gammaproteobacteria</taxon>
        <taxon>Oceanospirillales</taxon>
        <taxon>Endozoicomonadaceae</taxon>
        <taxon>Endozoicomonas</taxon>
    </lineage>
</organism>
<dbReference type="PRINTS" id="PR00370">
    <property type="entry name" value="FMOXYGENASE"/>
</dbReference>
<dbReference type="GO" id="GO:0050660">
    <property type="term" value="F:flavin adenine dinucleotide binding"/>
    <property type="evidence" value="ECO:0007669"/>
    <property type="project" value="InterPro"/>
</dbReference>
<dbReference type="GO" id="GO:0050661">
    <property type="term" value="F:NADP binding"/>
    <property type="evidence" value="ECO:0007669"/>
    <property type="project" value="InterPro"/>
</dbReference>
<dbReference type="PIRSF" id="PIRSF000332">
    <property type="entry name" value="FMO"/>
    <property type="match status" value="1"/>
</dbReference>
<keyword evidence="5" id="KW-0560">Oxidoreductase</keyword>
<keyword evidence="4" id="KW-0521">NADP</keyword>
<dbReference type="GO" id="GO:0004499">
    <property type="term" value="F:N,N-dimethylaniline monooxygenase activity"/>
    <property type="evidence" value="ECO:0007669"/>
    <property type="project" value="InterPro"/>
</dbReference>
<protein>
    <recommendedName>
        <fullName evidence="8">Monooxygenase</fullName>
    </recommendedName>
</protein>
<dbReference type="STRING" id="1137799.GZ78_08235"/>
<dbReference type="SUPFAM" id="SSF51905">
    <property type="entry name" value="FAD/NAD(P)-binding domain"/>
    <property type="match status" value="1"/>
</dbReference>
<dbReference type="RefSeq" id="WP_034834495.1">
    <property type="nucleotide sequence ID" value="NZ_JOKH01000002.1"/>
</dbReference>
<dbReference type="InterPro" id="IPR036188">
    <property type="entry name" value="FAD/NAD-bd_sf"/>
</dbReference>
<dbReference type="AlphaFoldDB" id="A0A081NGV1"/>
<dbReference type="PANTHER" id="PTHR23023">
    <property type="entry name" value="DIMETHYLANILINE MONOOXYGENASE"/>
    <property type="match status" value="1"/>
</dbReference>
<dbReference type="EMBL" id="JOKH01000002">
    <property type="protein sequence ID" value="KEQ17674.1"/>
    <property type="molecule type" value="Genomic_DNA"/>
</dbReference>
<keyword evidence="3" id="KW-0274">FAD</keyword>
<comment type="similarity">
    <text evidence="1">Belongs to the FMO family.</text>
</comment>
<evidence type="ECO:0000256" key="3">
    <source>
        <dbReference type="ARBA" id="ARBA00022827"/>
    </source>
</evidence>
<dbReference type="InterPro" id="IPR050346">
    <property type="entry name" value="FMO-like"/>
</dbReference>
<evidence type="ECO:0000256" key="2">
    <source>
        <dbReference type="ARBA" id="ARBA00022630"/>
    </source>
</evidence>
<dbReference type="eggNOG" id="COG2072">
    <property type="taxonomic scope" value="Bacteria"/>
</dbReference>
<dbReference type="InterPro" id="IPR000960">
    <property type="entry name" value="Flavin_mOase"/>
</dbReference>